<evidence type="ECO:0000259" key="2">
    <source>
        <dbReference type="PROSITE" id="PS51411"/>
    </source>
</evidence>
<sequence length="386" mass="43439">MRQTPLADCTMGAIQEQNIVNSLGATGAKKLMKKKYTHNPYSRIAFTPVNLPDARSWLHSGDPAFEATLFTPNRSVDNVMVPFICRDSVSVGEPCHESTGYPRQMHYSHYPATPYVCPIANMYDVPAEIDESINTSIGADRTVNLSNSTVSCCNTGNSTISTPNKRSNALYKRYVDGRPKVMRGITRAEVTVELRLCSETFLIDDVVTIFGTAMAIEDLVDRYVIVEGDRGEDLGRITAASPVGTRTSGESPNSDKRLARVLREATDEELNKFRHLDELEQSALRFCRAAVQSLDLRVPLQVERAVYQFDLKKLTFTYSSDSYVEFKSLLRTLNRQYQCRIWMHQLNWDMNCRDRRQSGNGEREGRKRCNAKSEGHRFSGSSACTA</sequence>
<protein>
    <recommendedName>
        <fullName evidence="2">PSP1 C-terminal domain-containing protein</fullName>
    </recommendedName>
</protein>
<dbReference type="PROSITE" id="PS51411">
    <property type="entry name" value="PSP1_C"/>
    <property type="match status" value="1"/>
</dbReference>
<feature type="domain" description="PSP1 C-terminal" evidence="2">
    <location>
        <begin position="259"/>
        <end position="346"/>
    </location>
</feature>
<evidence type="ECO:0000256" key="1">
    <source>
        <dbReference type="SAM" id="MobiDB-lite"/>
    </source>
</evidence>
<feature type="compositionally biased region" description="Basic and acidic residues" evidence="1">
    <location>
        <begin position="356"/>
        <end position="377"/>
    </location>
</feature>
<proteinExistence type="predicted"/>
<dbReference type="Pfam" id="PF04468">
    <property type="entry name" value="PSP1"/>
    <property type="match status" value="1"/>
</dbReference>
<dbReference type="VEuPathDB" id="TriTrypDB:TcIL3000_8_3730"/>
<feature type="region of interest" description="Disordered" evidence="1">
    <location>
        <begin position="356"/>
        <end position="386"/>
    </location>
</feature>
<dbReference type="InterPro" id="IPR007557">
    <property type="entry name" value="PSP1_C"/>
</dbReference>
<reference evidence="3" key="1">
    <citation type="journal article" date="2012" name="Proc. Natl. Acad. Sci. U.S.A.">
        <title>Antigenic diversity is generated by distinct evolutionary mechanisms in African trypanosome species.</title>
        <authorList>
            <person name="Jackson A.P."/>
            <person name="Berry A."/>
            <person name="Aslett M."/>
            <person name="Allison H.C."/>
            <person name="Burton P."/>
            <person name="Vavrova-Anderson J."/>
            <person name="Brown R."/>
            <person name="Browne H."/>
            <person name="Corton N."/>
            <person name="Hauser H."/>
            <person name="Gamble J."/>
            <person name="Gilderthorp R."/>
            <person name="Marcello L."/>
            <person name="McQuillan J."/>
            <person name="Otto T.D."/>
            <person name="Quail M.A."/>
            <person name="Sanders M.J."/>
            <person name="van Tonder A."/>
            <person name="Ginger M.L."/>
            <person name="Field M.C."/>
            <person name="Barry J.D."/>
            <person name="Hertz-Fowler C."/>
            <person name="Berriman M."/>
        </authorList>
    </citation>
    <scope>NUCLEOTIDE SEQUENCE</scope>
    <source>
        <strain evidence="3">IL3000</strain>
    </source>
</reference>
<dbReference type="PANTHER" id="PTHR43830:SF19">
    <property type="entry name" value="PSP1 C-TERMINAL DOMAIN-CONTAINING PROTEIN"/>
    <property type="match status" value="1"/>
</dbReference>
<organism evidence="3">
    <name type="scientific">Trypanosoma congolense (strain IL3000)</name>
    <dbReference type="NCBI Taxonomy" id="1068625"/>
    <lineage>
        <taxon>Eukaryota</taxon>
        <taxon>Discoba</taxon>
        <taxon>Euglenozoa</taxon>
        <taxon>Kinetoplastea</taxon>
        <taxon>Metakinetoplastina</taxon>
        <taxon>Trypanosomatida</taxon>
        <taxon>Trypanosomatidae</taxon>
        <taxon>Trypanosoma</taxon>
        <taxon>Nannomonas</taxon>
    </lineage>
</organism>
<accession>G0URZ2</accession>
<name>G0URZ2_TRYCI</name>
<dbReference type="EMBL" id="HE575321">
    <property type="protein sequence ID" value="CCC92154.1"/>
    <property type="molecule type" value="Genomic_DNA"/>
</dbReference>
<gene>
    <name evidence="3" type="ORF">TCIL3000_8_3730</name>
</gene>
<evidence type="ECO:0000313" key="3">
    <source>
        <dbReference type="EMBL" id="CCC92154.1"/>
    </source>
</evidence>
<dbReference type="PANTHER" id="PTHR43830">
    <property type="entry name" value="PROTEIN PSP1"/>
    <property type="match status" value="1"/>
</dbReference>
<dbReference type="InterPro" id="IPR047767">
    <property type="entry name" value="PSP1-like"/>
</dbReference>
<dbReference type="GO" id="GO:0005737">
    <property type="term" value="C:cytoplasm"/>
    <property type="evidence" value="ECO:0007669"/>
    <property type="project" value="TreeGrafter"/>
</dbReference>
<dbReference type="AlphaFoldDB" id="G0URZ2"/>